<dbReference type="Proteomes" id="UP000478505">
    <property type="component" value="Unassembled WGS sequence"/>
</dbReference>
<evidence type="ECO:0000313" key="1">
    <source>
        <dbReference type="EMBL" id="NEV94718.1"/>
    </source>
</evidence>
<accession>A0A6B3R3X7</accession>
<keyword evidence="2" id="KW-1185">Reference proteome</keyword>
<dbReference type="AlphaFoldDB" id="A0A6B3R3X7"/>
<protein>
    <submittedName>
        <fullName evidence="1">Uncharacterized protein</fullName>
    </submittedName>
</protein>
<evidence type="ECO:0000313" key="2">
    <source>
        <dbReference type="Proteomes" id="UP000478505"/>
    </source>
</evidence>
<gene>
    <name evidence="1" type="ORF">G3567_11240</name>
</gene>
<reference evidence="1 2" key="1">
    <citation type="submission" date="2020-02" db="EMBL/GenBank/DDBJ databases">
        <title>Flavobacteriaceae Psychroflexus bacterium YR1-1, complete genome.</title>
        <authorList>
            <person name="Li Y."/>
            <person name="Wu S."/>
        </authorList>
    </citation>
    <scope>NUCLEOTIDE SEQUENCE [LARGE SCALE GENOMIC DNA]</scope>
    <source>
        <strain evidence="1 2">YR1-1</strain>
    </source>
</reference>
<name>A0A6B3R3X7_9FLAO</name>
<comment type="caution">
    <text evidence="1">The sequence shown here is derived from an EMBL/GenBank/DDBJ whole genome shotgun (WGS) entry which is preliminary data.</text>
</comment>
<dbReference type="RefSeq" id="WP_164005428.1">
    <property type="nucleotide sequence ID" value="NZ_JAAIKD010000006.1"/>
</dbReference>
<sequence length="106" mass="12505">MCDTTILYEDSEYLISQCKSCEKVCVYFQQVIVGLSKEEFLDWKLSFFTTPFEERAYIFPDQQLRVIVDTSYPDLQLTFNKTQYNQLKDGIQQALNMMSIQELVAF</sequence>
<dbReference type="EMBL" id="JAAIKD010000006">
    <property type="protein sequence ID" value="NEV94718.1"/>
    <property type="molecule type" value="Genomic_DNA"/>
</dbReference>
<proteinExistence type="predicted"/>
<organism evidence="1 2">
    <name type="scientific">Psychroflexus aurantiacus</name>
    <dbReference type="NCBI Taxonomy" id="2709310"/>
    <lineage>
        <taxon>Bacteria</taxon>
        <taxon>Pseudomonadati</taxon>
        <taxon>Bacteroidota</taxon>
        <taxon>Flavobacteriia</taxon>
        <taxon>Flavobacteriales</taxon>
        <taxon>Flavobacteriaceae</taxon>
        <taxon>Psychroflexus</taxon>
    </lineage>
</organism>